<dbReference type="AlphaFoldDB" id="A0A804LPI6"/>
<dbReference type="Gramene" id="Zm00001eb026320_T001">
    <property type="protein sequence ID" value="Zm00001eb026320_P001"/>
    <property type="gene ID" value="Zm00001eb026320"/>
</dbReference>
<evidence type="ECO:0000313" key="3">
    <source>
        <dbReference type="Proteomes" id="UP000007305"/>
    </source>
</evidence>
<feature type="region of interest" description="Disordered" evidence="1">
    <location>
        <begin position="119"/>
        <end position="138"/>
    </location>
</feature>
<evidence type="ECO:0000256" key="1">
    <source>
        <dbReference type="SAM" id="MobiDB-lite"/>
    </source>
</evidence>
<reference evidence="2" key="2">
    <citation type="submission" date="2019-07" db="EMBL/GenBank/DDBJ databases">
        <authorList>
            <person name="Seetharam A."/>
            <person name="Woodhouse M."/>
            <person name="Cannon E."/>
        </authorList>
    </citation>
    <scope>NUCLEOTIDE SEQUENCE [LARGE SCALE GENOMIC DNA]</scope>
    <source>
        <strain evidence="2">cv. B73</strain>
    </source>
</reference>
<protein>
    <submittedName>
        <fullName evidence="2">Uncharacterized protein</fullName>
    </submittedName>
</protein>
<proteinExistence type="predicted"/>
<evidence type="ECO:0000313" key="2">
    <source>
        <dbReference type="EnsemblPlants" id="Zm00001eb026320_P001"/>
    </source>
</evidence>
<dbReference type="InParanoid" id="A0A804LPI6"/>
<reference evidence="2" key="3">
    <citation type="submission" date="2021-05" db="UniProtKB">
        <authorList>
            <consortium name="EnsemblPlants"/>
        </authorList>
    </citation>
    <scope>IDENTIFICATION</scope>
    <source>
        <strain evidence="2">cv. B73</strain>
    </source>
</reference>
<name>A0A804LPI6_MAIZE</name>
<accession>A0A804LPI6</accession>
<organism evidence="2 3">
    <name type="scientific">Zea mays</name>
    <name type="common">Maize</name>
    <dbReference type="NCBI Taxonomy" id="4577"/>
    <lineage>
        <taxon>Eukaryota</taxon>
        <taxon>Viridiplantae</taxon>
        <taxon>Streptophyta</taxon>
        <taxon>Embryophyta</taxon>
        <taxon>Tracheophyta</taxon>
        <taxon>Spermatophyta</taxon>
        <taxon>Magnoliopsida</taxon>
        <taxon>Liliopsida</taxon>
        <taxon>Poales</taxon>
        <taxon>Poaceae</taxon>
        <taxon>PACMAD clade</taxon>
        <taxon>Panicoideae</taxon>
        <taxon>Andropogonodae</taxon>
        <taxon>Andropogoneae</taxon>
        <taxon>Tripsacinae</taxon>
        <taxon>Zea</taxon>
    </lineage>
</organism>
<sequence>MGRPKRSQRSMTDTMGVARWGTRHGGAVVAVGLRGRAHGWLTTHDDLTRHCVEQVARATCCCYLVPHKKGANEQQRVKHVMRRGCCFPWEVSSSEARRRHKAWDRAAAARGLLRILSSSQRASRRTARGAQQGEQRSGHAALLPVALCACREGRDQGESRGEGPA</sequence>
<dbReference type="Proteomes" id="UP000007305">
    <property type="component" value="Chromosome 1"/>
</dbReference>
<dbReference type="EnsemblPlants" id="Zm00001eb026320_T001">
    <property type="protein sequence ID" value="Zm00001eb026320_P001"/>
    <property type="gene ID" value="Zm00001eb026320"/>
</dbReference>
<reference evidence="3" key="1">
    <citation type="submission" date="2015-12" db="EMBL/GenBank/DDBJ databases">
        <title>Update maize B73 reference genome by single molecule sequencing technologies.</title>
        <authorList>
            <consortium name="Maize Genome Sequencing Project"/>
            <person name="Ware D."/>
        </authorList>
    </citation>
    <scope>NUCLEOTIDE SEQUENCE [LARGE SCALE GENOMIC DNA]</scope>
    <source>
        <strain evidence="3">cv. B73</strain>
    </source>
</reference>
<keyword evidence="3" id="KW-1185">Reference proteome</keyword>